<evidence type="ECO:0000256" key="1">
    <source>
        <dbReference type="ARBA" id="ARBA00022801"/>
    </source>
</evidence>
<dbReference type="GO" id="GO:0003677">
    <property type="term" value="F:DNA binding"/>
    <property type="evidence" value="ECO:0007669"/>
    <property type="project" value="UniProtKB-UniRule"/>
</dbReference>
<gene>
    <name evidence="6" type="ORF">niasHT_038073</name>
</gene>
<dbReference type="Gene3D" id="1.10.135.10">
    <property type="entry name" value="ATP:guanido phosphotransferase, N-terminal domain"/>
    <property type="match status" value="1"/>
</dbReference>
<comment type="subunit">
    <text evidence="3">Interacts with EME1.</text>
</comment>
<dbReference type="SMART" id="SM00891">
    <property type="entry name" value="ERCC4"/>
    <property type="match status" value="1"/>
</dbReference>
<dbReference type="GO" id="GO:0005634">
    <property type="term" value="C:nucleus"/>
    <property type="evidence" value="ECO:0007669"/>
    <property type="project" value="UniProtKB-SubCell"/>
</dbReference>
<keyword evidence="3" id="KW-0234">DNA repair</keyword>
<comment type="function">
    <text evidence="3">Interacts with EME1 to form a DNA structure-specific endonuclease with substrate preference for branched DNA structures with a 5'-end at the branch nick. Typical substrates include 3'-flap structures, D-loops, replication forks and nicked Holliday junctions. May be required in mitosis for the processing of stalled or collapsed replication fork intermediates. May be required in meiosis for the repair of meiosis-specific double strand breaks subsequent to single-end invasion (SEI).</text>
</comment>
<accession>A0ABD2HQR1</accession>
<dbReference type="SUPFAM" id="SSF47802">
    <property type="entry name" value="DNA polymerase beta, N-terminal domain-like"/>
    <property type="match status" value="1"/>
</dbReference>
<comment type="similarity">
    <text evidence="2">Belongs to the ATP:guanido phosphotransferase family.</text>
</comment>
<evidence type="ECO:0000259" key="5">
    <source>
        <dbReference type="PROSITE" id="PS51509"/>
    </source>
</evidence>
<evidence type="ECO:0000256" key="3">
    <source>
        <dbReference type="RuleBase" id="RU369042"/>
    </source>
</evidence>
<dbReference type="Pfam" id="PF02807">
    <property type="entry name" value="ATP-gua_PtransN"/>
    <property type="match status" value="1"/>
</dbReference>
<dbReference type="InterPro" id="IPR006166">
    <property type="entry name" value="ERCC4_domain"/>
</dbReference>
<dbReference type="GO" id="GO:0006308">
    <property type="term" value="P:DNA catabolic process"/>
    <property type="evidence" value="ECO:0007669"/>
    <property type="project" value="UniProtKB-UniRule"/>
</dbReference>
<dbReference type="GO" id="GO:0046872">
    <property type="term" value="F:metal ion binding"/>
    <property type="evidence" value="ECO:0007669"/>
    <property type="project" value="UniProtKB-UniRule"/>
</dbReference>
<dbReference type="Gene3D" id="1.10.150.110">
    <property type="entry name" value="DNA polymerase beta, N-terminal domain-like"/>
    <property type="match status" value="1"/>
</dbReference>
<feature type="domain" description="Phosphagen kinase N-terminal" evidence="5">
    <location>
        <begin position="479"/>
        <end position="564"/>
    </location>
</feature>
<dbReference type="GO" id="GO:0048476">
    <property type="term" value="C:Holliday junction resolvase complex"/>
    <property type="evidence" value="ECO:0007669"/>
    <property type="project" value="UniProtKB-UniRule"/>
</dbReference>
<dbReference type="PANTHER" id="PTHR13451:SF0">
    <property type="entry name" value="CROSSOVER JUNCTION ENDONUCLEASE MUS81"/>
    <property type="match status" value="1"/>
</dbReference>
<keyword evidence="3" id="KW-0233">DNA recombination</keyword>
<comment type="subcellular location">
    <subcellularLocation>
        <location evidence="3">Nucleus</location>
    </subcellularLocation>
</comment>
<dbReference type="Gene3D" id="3.40.50.10130">
    <property type="match status" value="1"/>
</dbReference>
<comment type="similarity">
    <text evidence="3">Belongs to the XPF family.</text>
</comment>
<protein>
    <recommendedName>
        <fullName evidence="3">Crossover junction endonuclease MUS81</fullName>
        <ecNumber evidence="3">3.1.22.-</ecNumber>
    </recommendedName>
</protein>
<dbReference type="InterPro" id="IPR027421">
    <property type="entry name" value="DNA_pol_lamdba_lyase_dom_sf"/>
</dbReference>
<dbReference type="InterPro" id="IPR022413">
    <property type="entry name" value="ATP-guanido_PTrfase_N"/>
</dbReference>
<dbReference type="AlphaFoldDB" id="A0ABD2HQR1"/>
<evidence type="ECO:0000256" key="2">
    <source>
        <dbReference type="PROSITE-ProRule" id="PRU00842"/>
    </source>
</evidence>
<evidence type="ECO:0000313" key="6">
    <source>
        <dbReference type="EMBL" id="KAL3068083.1"/>
    </source>
</evidence>
<evidence type="ECO:0000313" key="7">
    <source>
        <dbReference type="Proteomes" id="UP001620626"/>
    </source>
</evidence>
<dbReference type="GO" id="GO:0000727">
    <property type="term" value="P:double-strand break repair via break-induced replication"/>
    <property type="evidence" value="ECO:0007669"/>
    <property type="project" value="UniProtKB-UniRule"/>
</dbReference>
<keyword evidence="7" id="KW-1185">Reference proteome</keyword>
<keyword evidence="1 3" id="KW-0378">Hydrolase</keyword>
<dbReference type="InterPro" id="IPR036802">
    <property type="entry name" value="ATP-guanido_PTrfase_N_sf"/>
</dbReference>
<dbReference type="InterPro" id="IPR011335">
    <property type="entry name" value="Restrct_endonuc-II-like"/>
</dbReference>
<sequence>MAEKLKRAKVRLEFSEKMFYERALAEWRDKILKDSGNKNHAFVLRKALCNLKLFPLDVNGFSDLRKIRGIGVDIATRLSSAWKFTCATHFCTESPTIGQIKSLKSGEAFVLVEQSSTENGGRVPLVAGAKQRKAIPSQIGQQQKSQTNGKQKGQHFETAPLVRSNSQECLVIHESESLEVMDFDHLLNVSVSQPAISSFGFENCRPIVAMSPPSTSSSSSSASVLNSLPPSSSSAVPSLSPSNDLDIVLLSPSSSVAKPSLLLSHLPEQFAQSHLLLITDNREHIAGARTQRKIKGIGEHLATMGVSFESRPLSVGDYLWLLQWTNWEGKRQELVLDYVVERKTLDDLRRSIKETRYLEQKQRLKKCGLRNVVFVLEGGTTANDRSLEQAMVSSGVESGFLVHRTPNVQGTAKFLQNLTRWLRERCSKQKVTGPPFDSFQQESKKAHAATVSDYWVRQLTVCPGVSTDRARIIRNRFPTFRSFVEFCRDNSTNKNSIRDDYSSAIGDVVDACKDKRTKLGATFLDVIQSGVANLDSGVGVYAPDDNFWLKQMYDGVKHLIELEKASHPFCALMETKLYLATGDFKTVQF</sequence>
<dbReference type="InterPro" id="IPR047416">
    <property type="entry name" value="XPF_nuclease_Mus81"/>
</dbReference>
<dbReference type="EMBL" id="JBICBT010001409">
    <property type="protein sequence ID" value="KAL3068083.1"/>
    <property type="molecule type" value="Genomic_DNA"/>
</dbReference>
<keyword evidence="3" id="KW-0460">Magnesium</keyword>
<keyword evidence="3" id="KW-0255">Endonuclease</keyword>
<evidence type="ECO:0000256" key="4">
    <source>
        <dbReference type="SAM" id="MobiDB-lite"/>
    </source>
</evidence>
<keyword evidence="3" id="KW-0227">DNA damage</keyword>
<dbReference type="InterPro" id="IPR033309">
    <property type="entry name" value="Mus81"/>
</dbReference>
<dbReference type="GO" id="GO:0008821">
    <property type="term" value="F:crossover junction DNA endonuclease activity"/>
    <property type="evidence" value="ECO:0007669"/>
    <property type="project" value="UniProtKB-UniRule"/>
</dbReference>
<name>A0ABD2HQR1_9BILA</name>
<feature type="compositionally biased region" description="Polar residues" evidence="4">
    <location>
        <begin position="138"/>
        <end position="151"/>
    </location>
</feature>
<organism evidence="6 7">
    <name type="scientific">Heterodera trifolii</name>
    <dbReference type="NCBI Taxonomy" id="157864"/>
    <lineage>
        <taxon>Eukaryota</taxon>
        <taxon>Metazoa</taxon>
        <taxon>Ecdysozoa</taxon>
        <taxon>Nematoda</taxon>
        <taxon>Chromadorea</taxon>
        <taxon>Rhabditida</taxon>
        <taxon>Tylenchina</taxon>
        <taxon>Tylenchomorpha</taxon>
        <taxon>Tylenchoidea</taxon>
        <taxon>Heteroderidae</taxon>
        <taxon>Heteroderinae</taxon>
        <taxon>Heterodera</taxon>
    </lineage>
</organism>
<feature type="region of interest" description="Disordered" evidence="4">
    <location>
        <begin position="134"/>
        <end position="155"/>
    </location>
</feature>
<dbReference type="SUPFAM" id="SSF48034">
    <property type="entry name" value="Guanido kinase N-terminal domain"/>
    <property type="match status" value="1"/>
</dbReference>
<dbReference type="EC" id="3.1.22.-" evidence="3"/>
<keyword evidence="3" id="KW-0479">Metal-binding</keyword>
<keyword evidence="3" id="KW-0539">Nucleus</keyword>
<comment type="caution">
    <text evidence="6">The sequence shown here is derived from an EMBL/GenBank/DDBJ whole genome shotgun (WGS) entry which is preliminary data.</text>
</comment>
<dbReference type="PROSITE" id="PS51509">
    <property type="entry name" value="PHOSPHAGEN_KINASE_N"/>
    <property type="match status" value="1"/>
</dbReference>
<dbReference type="PANTHER" id="PTHR13451">
    <property type="entry name" value="CLASS II CROSSOVER JUNCTION ENDONUCLEASE MUS81"/>
    <property type="match status" value="1"/>
</dbReference>
<keyword evidence="3" id="KW-0540">Nuclease</keyword>
<reference evidence="6 7" key="1">
    <citation type="submission" date="2024-10" db="EMBL/GenBank/DDBJ databases">
        <authorList>
            <person name="Kim D."/>
        </authorList>
    </citation>
    <scope>NUCLEOTIDE SEQUENCE [LARGE SCALE GENOMIC DNA]</scope>
    <source>
        <strain evidence="6">BH-2024</strain>
    </source>
</reference>
<comment type="cofactor">
    <cofactor evidence="3">
        <name>Mg(2+)</name>
        <dbReference type="ChEBI" id="CHEBI:18420"/>
    </cofactor>
</comment>
<dbReference type="SUPFAM" id="SSF52980">
    <property type="entry name" value="Restriction endonuclease-like"/>
    <property type="match status" value="1"/>
</dbReference>
<proteinExistence type="inferred from homology"/>
<dbReference type="Pfam" id="PF02732">
    <property type="entry name" value="ERCC4"/>
    <property type="match status" value="1"/>
</dbReference>
<dbReference type="Proteomes" id="UP001620626">
    <property type="component" value="Unassembled WGS sequence"/>
</dbReference>
<dbReference type="CDD" id="cd20074">
    <property type="entry name" value="XPF_nuclease_Mus81"/>
    <property type="match status" value="1"/>
</dbReference>